<protein>
    <submittedName>
        <fullName evidence="2">Uncharacterized protein</fullName>
    </submittedName>
</protein>
<accession>A0A2K8NA41</accession>
<feature type="transmembrane region" description="Helical" evidence="1">
    <location>
        <begin position="80"/>
        <end position="99"/>
    </location>
</feature>
<sequence length="104" mass="11975">MRTIVTVGAIILTIVIILLNDGTSLSNEARRTVFGIVQPIMNAFADPNSFQEIDANRYLVDNMTRIINLGRHYYKYRSEAAAAIVVIMGVILFIWRYVIWKRRE</sequence>
<name>A0A2K8NA41_9BACL</name>
<evidence type="ECO:0000313" key="3">
    <source>
        <dbReference type="Proteomes" id="UP000231932"/>
    </source>
</evidence>
<dbReference type="Proteomes" id="UP000231932">
    <property type="component" value="Chromosome"/>
</dbReference>
<dbReference type="AlphaFoldDB" id="A0A2K8NA41"/>
<dbReference type="EMBL" id="CP024955">
    <property type="protein sequence ID" value="ATY86201.1"/>
    <property type="molecule type" value="Genomic_DNA"/>
</dbReference>
<proteinExistence type="predicted"/>
<keyword evidence="3" id="KW-1185">Reference proteome</keyword>
<dbReference type="KEGG" id="kyr:CVV65_15740"/>
<evidence type="ECO:0000313" key="2">
    <source>
        <dbReference type="EMBL" id="ATY86201.1"/>
    </source>
</evidence>
<keyword evidence="1" id="KW-0812">Transmembrane</keyword>
<gene>
    <name evidence="2" type="ORF">CVV65_15740</name>
</gene>
<evidence type="ECO:0000256" key="1">
    <source>
        <dbReference type="SAM" id="Phobius"/>
    </source>
</evidence>
<keyword evidence="1" id="KW-1133">Transmembrane helix</keyword>
<keyword evidence="1" id="KW-0472">Membrane</keyword>
<reference evidence="3" key="1">
    <citation type="submission" date="2017-11" db="EMBL/GenBank/DDBJ databases">
        <title>Complete Genome Sequence of Kyrpidia sp. Strain EA-1, a thermophilic, hydrogen-oxidizing Bacterium, isolated from the Azores.</title>
        <authorList>
            <person name="Reiner J.E."/>
            <person name="Lapp C.J."/>
            <person name="Bunk B."/>
            <person name="Gescher J."/>
        </authorList>
    </citation>
    <scope>NUCLEOTIDE SEQUENCE [LARGE SCALE GENOMIC DNA]</scope>
    <source>
        <strain evidence="3">EA-1</strain>
    </source>
</reference>
<organism evidence="2 3">
    <name type="scientific">Kyrpidia spormannii</name>
    <dbReference type="NCBI Taxonomy" id="2055160"/>
    <lineage>
        <taxon>Bacteria</taxon>
        <taxon>Bacillati</taxon>
        <taxon>Bacillota</taxon>
        <taxon>Bacilli</taxon>
        <taxon>Bacillales</taxon>
        <taxon>Alicyclobacillaceae</taxon>
        <taxon>Kyrpidia</taxon>
    </lineage>
</organism>